<proteinExistence type="inferred from homology"/>
<evidence type="ECO:0000256" key="1">
    <source>
        <dbReference type="ARBA" id="ARBA00007737"/>
    </source>
</evidence>
<dbReference type="OrthoDB" id="1882547at2759"/>
<sequence>MASQRWRHHHNQQQYQYFRCVIPAISAVSGALLLLLAVLSFLAPTPVDNVPLSRRYLHHRSSFNDDIEVLGNASGVFRVPMGGGRLGHDLWSSTLSKFYHGCSNASNKFATPEAITQPNRYLMIATSGGLNQQRTGITDAVVAARILNATLVVPKLDQKSFWKDSSNFSEIFDVDWFISFLSSDVKIIKQLPRKGGEVLTPYTMRVPRKCNARCYETRVLPVLLKKHVVQLTKFDFRLSNRLSTDLQKLRCRVNYHALRFTDPILEIGKKLVHRMRRRSRHFIALHLRFEPDMLAFSGCYYGGGEKERKELGAFRRRWKTLHKNNPDKERRHGRCPLTPEEVGLMLRALGFGSDVHIYVASGEIYGGEETLAPLKALFPHFHSKDTVASKDELAPFSSYSSRMAALDFVVCDESDVFVSNNNGNMARILAGRRRYYGHKRTIRPNGRKLYSLFPDRVNMTWEAFASRVRTHQRGFMGEPNEVKPGRGEFHENPSSCICEDSEAKAKWDGVSKSQTDIGQKNGKGNEAIKDIGEVTDNQLADDEPDWFDSDYSEIQDGPGEKRQSIGTHLENDDLFLKSDEPELEEMLSD</sequence>
<keyword evidence="8" id="KW-0472">Membrane</keyword>
<comment type="caution">
    <text evidence="9">The sequence shown here is derived from an EMBL/GenBank/DDBJ whole genome shotgun (WGS) entry which is preliminary data.</text>
</comment>
<keyword evidence="5" id="KW-0119">Carbohydrate metabolism</keyword>
<dbReference type="InterPro" id="IPR024709">
    <property type="entry name" value="FucosylTrfase_pln"/>
</dbReference>
<protein>
    <recommendedName>
        <fullName evidence="6">O-fucosyltransferase family protein</fullName>
    </recommendedName>
</protein>
<reference evidence="9" key="1">
    <citation type="journal article" date="2023" name="Plant J.">
        <title>The genome of the king protea, Protea cynaroides.</title>
        <authorList>
            <person name="Chang J."/>
            <person name="Duong T.A."/>
            <person name="Schoeman C."/>
            <person name="Ma X."/>
            <person name="Roodt D."/>
            <person name="Barker N."/>
            <person name="Li Z."/>
            <person name="Van de Peer Y."/>
            <person name="Mizrachi E."/>
        </authorList>
    </citation>
    <scope>NUCLEOTIDE SEQUENCE</scope>
    <source>
        <tissue evidence="9">Young leaves</tissue>
    </source>
</reference>
<accession>A0A9Q0K5A1</accession>
<dbReference type="PIRSF" id="PIRSF009360">
    <property type="entry name" value="UCP009360"/>
    <property type="match status" value="1"/>
</dbReference>
<dbReference type="GO" id="GO:0016757">
    <property type="term" value="F:glycosyltransferase activity"/>
    <property type="evidence" value="ECO:0007669"/>
    <property type="project" value="UniProtKB-KW"/>
</dbReference>
<evidence type="ECO:0000313" key="9">
    <source>
        <dbReference type="EMBL" id="KAJ4963362.1"/>
    </source>
</evidence>
<feature type="transmembrane region" description="Helical" evidence="8">
    <location>
        <begin position="21"/>
        <end position="43"/>
    </location>
</feature>
<dbReference type="Pfam" id="PF10250">
    <property type="entry name" value="O-FucT"/>
    <property type="match status" value="1"/>
</dbReference>
<evidence type="ECO:0000256" key="4">
    <source>
        <dbReference type="ARBA" id="ARBA00023253"/>
    </source>
</evidence>
<evidence type="ECO:0000256" key="7">
    <source>
        <dbReference type="SAM" id="MobiDB-lite"/>
    </source>
</evidence>
<dbReference type="GO" id="GO:0006004">
    <property type="term" value="P:fucose metabolic process"/>
    <property type="evidence" value="ECO:0007669"/>
    <property type="project" value="UniProtKB-KW"/>
</dbReference>
<keyword evidence="10" id="KW-1185">Reference proteome</keyword>
<dbReference type="Proteomes" id="UP001141806">
    <property type="component" value="Unassembled WGS sequence"/>
</dbReference>
<organism evidence="9 10">
    <name type="scientific">Protea cynaroides</name>
    <dbReference type="NCBI Taxonomy" id="273540"/>
    <lineage>
        <taxon>Eukaryota</taxon>
        <taxon>Viridiplantae</taxon>
        <taxon>Streptophyta</taxon>
        <taxon>Embryophyta</taxon>
        <taxon>Tracheophyta</taxon>
        <taxon>Spermatophyta</taxon>
        <taxon>Magnoliopsida</taxon>
        <taxon>Proteales</taxon>
        <taxon>Proteaceae</taxon>
        <taxon>Protea</taxon>
    </lineage>
</organism>
<evidence type="ECO:0000256" key="3">
    <source>
        <dbReference type="ARBA" id="ARBA00022679"/>
    </source>
</evidence>
<keyword evidence="8" id="KW-1133">Transmembrane helix</keyword>
<dbReference type="AlphaFoldDB" id="A0A9Q0K5A1"/>
<evidence type="ECO:0000313" key="10">
    <source>
        <dbReference type="Proteomes" id="UP001141806"/>
    </source>
</evidence>
<feature type="compositionally biased region" description="Basic and acidic residues" evidence="7">
    <location>
        <begin position="558"/>
        <end position="580"/>
    </location>
</feature>
<evidence type="ECO:0000256" key="5">
    <source>
        <dbReference type="ARBA" id="ARBA00023277"/>
    </source>
</evidence>
<keyword evidence="4" id="KW-0294">Fucose metabolism</keyword>
<keyword evidence="2" id="KW-0328">Glycosyltransferase</keyword>
<dbReference type="EMBL" id="JAMYWD010000008">
    <property type="protein sequence ID" value="KAJ4963362.1"/>
    <property type="molecule type" value="Genomic_DNA"/>
</dbReference>
<keyword evidence="8" id="KW-0812">Transmembrane</keyword>
<comment type="similarity">
    <text evidence="1">Belongs to the glycosyltransferase GT106 family.</text>
</comment>
<dbReference type="InterPro" id="IPR019378">
    <property type="entry name" value="GDP-Fuc_O-FucTrfase"/>
</dbReference>
<dbReference type="CDD" id="cd11299">
    <property type="entry name" value="O-FucT_plant"/>
    <property type="match status" value="1"/>
</dbReference>
<dbReference type="PANTHER" id="PTHR31818">
    <property type="entry name" value="O-FUCOSYLTRANSFERASE 16"/>
    <property type="match status" value="1"/>
</dbReference>
<gene>
    <name evidence="9" type="ORF">NE237_023301</name>
</gene>
<feature type="region of interest" description="Disordered" evidence="7">
    <location>
        <begin position="549"/>
        <end position="589"/>
    </location>
</feature>
<dbReference type="PANTHER" id="PTHR31818:SF1">
    <property type="entry name" value="O-FUCOSYLTRANSFERASE 16"/>
    <property type="match status" value="1"/>
</dbReference>
<evidence type="ECO:0000256" key="6">
    <source>
        <dbReference type="ARBA" id="ARBA00030350"/>
    </source>
</evidence>
<name>A0A9Q0K5A1_9MAGN</name>
<evidence type="ECO:0000256" key="8">
    <source>
        <dbReference type="SAM" id="Phobius"/>
    </source>
</evidence>
<evidence type="ECO:0000256" key="2">
    <source>
        <dbReference type="ARBA" id="ARBA00022676"/>
    </source>
</evidence>
<keyword evidence="3" id="KW-0808">Transferase</keyword>